<dbReference type="EMBL" id="CADCTO010000143">
    <property type="protein sequence ID" value="CAA9232912.1"/>
    <property type="molecule type" value="Genomic_DNA"/>
</dbReference>
<gene>
    <name evidence="2" type="ORF">AVDCRST_MAG63-1050</name>
</gene>
<name>A0A6J4HU03_9BACT</name>
<proteinExistence type="predicted"/>
<feature type="transmembrane region" description="Helical" evidence="1">
    <location>
        <begin position="553"/>
        <end position="572"/>
    </location>
</feature>
<feature type="transmembrane region" description="Helical" evidence="1">
    <location>
        <begin position="412"/>
        <end position="431"/>
    </location>
</feature>
<dbReference type="AlphaFoldDB" id="A0A6J4HU03"/>
<evidence type="ECO:0000313" key="2">
    <source>
        <dbReference type="EMBL" id="CAA9232912.1"/>
    </source>
</evidence>
<feature type="transmembrane region" description="Helical" evidence="1">
    <location>
        <begin position="437"/>
        <end position="455"/>
    </location>
</feature>
<evidence type="ECO:0000256" key="1">
    <source>
        <dbReference type="SAM" id="Phobius"/>
    </source>
</evidence>
<sequence>MSKRRMGLLGIAGGVLIVLLLLPATGWLVRAQLWMSTGASARSYDPAASGRRHARAAALHPDDLPLQMAYALQRGEASANDDAVVRLRPLLPRGGDEPVLHAAILRFSTAGAVVLWRDEQHLLSASPPAVGTTRRAVPTSANRPETLAAFDASARAGERLDPDNAFFPLMRAVGLMAAGRDGEAIAAVLHAGQKGGWNDYVAETVEGRWRLNLAANGEPGALARTAQFSAELLPHFAVLRSLVRVATVKAIEAERAGHTDEGFAIRRAITRCGAAMRVHSSSYIGSLVGSAISATASTRPGGAPAISEEDGEEQGRKRVAAYRDYLVRSGHGEEGRYFAEEDRMRSEMRAIYTKAEASTEYGLGSLRKLAAWWGTGLLTLVSALWLVAGGVAASLIFRFSARVQDGRPMSPGARRGAVVGLAAAPVCLGLLPPESWWWLAVSLTGAAAIGVAFASRRGRDALPGWRAFATSGAAVAASGMAVTRQANGATAFWIARTDPSAGSTVGADGVTMLLMTALVLAVPLFLLCVGAVISRIVRVPVSVGLARGLRRLAVPGACVLLIVYGGIATATARMEARMRDAVAQQVRHEGRYYAGIAGAAWPGFASSHD</sequence>
<keyword evidence="1" id="KW-1133">Transmembrane helix</keyword>
<protein>
    <submittedName>
        <fullName evidence="2">Uncharacterized protein</fullName>
    </submittedName>
</protein>
<feature type="transmembrane region" description="Helical" evidence="1">
    <location>
        <begin position="371"/>
        <end position="400"/>
    </location>
</feature>
<organism evidence="2">
    <name type="scientific">uncultured Armatimonadetes bacterium</name>
    <dbReference type="NCBI Taxonomy" id="157466"/>
    <lineage>
        <taxon>Bacteria</taxon>
        <taxon>Bacillati</taxon>
        <taxon>Armatimonadota</taxon>
        <taxon>environmental samples</taxon>
    </lineage>
</organism>
<keyword evidence="1" id="KW-0812">Transmembrane</keyword>
<keyword evidence="1" id="KW-0472">Membrane</keyword>
<feature type="transmembrane region" description="Helical" evidence="1">
    <location>
        <begin position="512"/>
        <end position="533"/>
    </location>
</feature>
<reference evidence="2" key="1">
    <citation type="submission" date="2020-02" db="EMBL/GenBank/DDBJ databases">
        <authorList>
            <person name="Meier V. D."/>
        </authorList>
    </citation>
    <scope>NUCLEOTIDE SEQUENCE</scope>
    <source>
        <strain evidence="2">AVDCRST_MAG63</strain>
    </source>
</reference>
<accession>A0A6J4HU03</accession>